<protein>
    <submittedName>
        <fullName evidence="1">Uncharacterized protein</fullName>
    </submittedName>
</protein>
<organism evidence="1">
    <name type="scientific">marine metagenome</name>
    <dbReference type="NCBI Taxonomy" id="408172"/>
    <lineage>
        <taxon>unclassified sequences</taxon>
        <taxon>metagenomes</taxon>
        <taxon>ecological metagenomes</taxon>
    </lineage>
</organism>
<sequence>KEYIKLIHKLQGEYGGERNIQNW</sequence>
<accession>A0A381ZZA9</accession>
<proteinExistence type="predicted"/>
<reference evidence="1" key="1">
    <citation type="submission" date="2018-05" db="EMBL/GenBank/DDBJ databases">
        <authorList>
            <person name="Lanie J.A."/>
            <person name="Ng W.-L."/>
            <person name="Kazmierczak K.M."/>
            <person name="Andrzejewski T.M."/>
            <person name="Davidsen T.M."/>
            <person name="Wayne K.J."/>
            <person name="Tettelin H."/>
            <person name="Glass J.I."/>
            <person name="Rusch D."/>
            <person name="Podicherti R."/>
            <person name="Tsui H.-C.T."/>
            <person name="Winkler M.E."/>
        </authorList>
    </citation>
    <scope>NUCLEOTIDE SEQUENCE</scope>
</reference>
<name>A0A381ZZA9_9ZZZZ</name>
<dbReference type="AlphaFoldDB" id="A0A381ZZA9"/>
<dbReference type="EMBL" id="UINC01023286">
    <property type="protein sequence ID" value="SVA94638.1"/>
    <property type="molecule type" value="Genomic_DNA"/>
</dbReference>
<feature type="non-terminal residue" evidence="1">
    <location>
        <position position="1"/>
    </location>
</feature>
<evidence type="ECO:0000313" key="1">
    <source>
        <dbReference type="EMBL" id="SVA94638.1"/>
    </source>
</evidence>
<gene>
    <name evidence="1" type="ORF">METZ01_LOCUS147492</name>
</gene>